<sequence>MKMDEIENIGLEFLDVGDSKEPRKAMIPSYQNTQDPYWEEGHNETLLDNSQGCKVVFMLDGPGLGTITPCHFSFPTNGINAVATTLYTGIVLIAEVVIAVTKGIEPVWRRSYASQSTKDLFGQGGCAIDKLVCKQK</sequence>
<protein>
    <submittedName>
        <fullName evidence="1">Uncharacterized protein</fullName>
    </submittedName>
</protein>
<dbReference type="RefSeq" id="WP_152575002.1">
    <property type="nucleotide sequence ID" value="NZ_VIKU02000004.1"/>
</dbReference>
<evidence type="ECO:0000313" key="1">
    <source>
        <dbReference type="EMBL" id="NHF60501.1"/>
    </source>
</evidence>
<dbReference type="EMBL" id="VIKU02000004">
    <property type="protein sequence ID" value="NHF60501.1"/>
    <property type="molecule type" value="Genomic_DNA"/>
</dbReference>
<reference evidence="1" key="2">
    <citation type="submission" date="2020-03" db="EMBL/GenBank/DDBJ databases">
        <title>Flavobacteriaceae bacterium strain TP-CH-4, a member of the family Flavobacteriaceae isolated from a deep-sea seamount.</title>
        <authorList>
            <person name="Zhang D.-C."/>
        </authorList>
    </citation>
    <scope>NUCLEOTIDE SEQUENCE</scope>
    <source>
        <strain evidence="1">TP-CH-4</strain>
    </source>
</reference>
<name>A0A967AU97_9FLAO</name>
<organism evidence="1 2">
    <name type="scientific">Pelagihabitans pacificus</name>
    <dbReference type="NCBI Taxonomy" id="2696054"/>
    <lineage>
        <taxon>Bacteria</taxon>
        <taxon>Pseudomonadati</taxon>
        <taxon>Bacteroidota</taxon>
        <taxon>Flavobacteriia</taxon>
        <taxon>Flavobacteriales</taxon>
        <taxon>Flavobacteriaceae</taxon>
        <taxon>Pelagihabitans</taxon>
    </lineage>
</organism>
<evidence type="ECO:0000313" key="2">
    <source>
        <dbReference type="Proteomes" id="UP000707206"/>
    </source>
</evidence>
<accession>A0A967AU97</accession>
<keyword evidence="2" id="KW-1185">Reference proteome</keyword>
<dbReference type="AlphaFoldDB" id="A0A967AU97"/>
<dbReference type="Proteomes" id="UP000707206">
    <property type="component" value="Unassembled WGS sequence"/>
</dbReference>
<reference evidence="1" key="1">
    <citation type="submission" date="2019-07" db="EMBL/GenBank/DDBJ databases">
        <authorList>
            <person name="De-Chao Zhang Q."/>
        </authorList>
    </citation>
    <scope>NUCLEOTIDE SEQUENCE</scope>
    <source>
        <strain evidence="1">TP-CH-4</strain>
    </source>
</reference>
<proteinExistence type="predicted"/>
<comment type="caution">
    <text evidence="1">The sequence shown here is derived from an EMBL/GenBank/DDBJ whole genome shotgun (WGS) entry which is preliminary data.</text>
</comment>
<gene>
    <name evidence="1" type="ORF">FK220_014190</name>
</gene>